<evidence type="ECO:0000313" key="2">
    <source>
        <dbReference type="Proteomes" id="UP000002695"/>
    </source>
</evidence>
<accession>A0A0F6B5Q3</accession>
<protein>
    <submittedName>
        <fullName evidence="1">Hydrogenase maturation protein</fullName>
    </submittedName>
</protein>
<gene>
    <name evidence="1" type="ordered locus">STM14_3433</name>
</gene>
<dbReference type="EMBL" id="CP001363">
    <property type="protein sequence ID" value="ACY89847.1"/>
    <property type="molecule type" value="Genomic_DNA"/>
</dbReference>
<dbReference type="Proteomes" id="UP000002695">
    <property type="component" value="Chromosome"/>
</dbReference>
<proteinExistence type="predicted"/>
<dbReference type="AlphaFoldDB" id="A0A0F6B5Q3"/>
<reference evidence="1 2" key="1">
    <citation type="journal article" date="2010" name="J. Bacteriol.">
        <title>Short-term signatures of evolutionary change in the Salmonella enterica serovar typhimurium 14028 genome.</title>
        <authorList>
            <person name="Jarvik T."/>
            <person name="Smillie C."/>
            <person name="Groisman E.A."/>
            <person name="Ochman H."/>
        </authorList>
    </citation>
    <scope>NUCLEOTIDE SEQUENCE [LARGE SCALE GENOMIC DNA]</scope>
    <source>
        <strain evidence="2">14028s / SGSC 2262</strain>
    </source>
</reference>
<name>A0A0F6B5Q3_SALT1</name>
<keyword evidence="2" id="KW-1185">Reference proteome</keyword>
<dbReference type="HOGENOM" id="CLU_2755546_0_0_6"/>
<organism evidence="1 2">
    <name type="scientific">Salmonella typhimurium (strain 14028s / SGSC 2262)</name>
    <dbReference type="NCBI Taxonomy" id="588858"/>
    <lineage>
        <taxon>Bacteria</taxon>
        <taxon>Pseudomonadati</taxon>
        <taxon>Pseudomonadota</taxon>
        <taxon>Gammaproteobacteria</taxon>
        <taxon>Enterobacterales</taxon>
        <taxon>Enterobacteriaceae</taxon>
        <taxon>Salmonella</taxon>
    </lineage>
</organism>
<sequence>MAAAPYPACKQMLTRRPDKTRSGAIRHHRLIPTTFLAVQRPLSCGLHSPQRRVVGLLRSCLWQSYRQILR</sequence>
<evidence type="ECO:0000313" key="1">
    <source>
        <dbReference type="EMBL" id="ACY89847.1"/>
    </source>
</evidence>
<dbReference type="KEGG" id="seo:STM14_3433"/>